<evidence type="ECO:0000313" key="2">
    <source>
        <dbReference type="Proteomes" id="UP000235330"/>
    </source>
</evidence>
<proteinExistence type="predicted"/>
<dbReference type="Proteomes" id="UP000235330">
    <property type="component" value="Unassembled WGS sequence"/>
</dbReference>
<dbReference type="Pfam" id="PF11112">
    <property type="entry name" value="PyocinActivator"/>
    <property type="match status" value="1"/>
</dbReference>
<dbReference type="RefSeq" id="WP_102271072.1">
    <property type="nucleotide sequence ID" value="NZ_CAWNSM010000026.1"/>
</dbReference>
<dbReference type="AlphaFoldDB" id="A0A2N7FAS9"/>
<evidence type="ECO:0008006" key="3">
    <source>
        <dbReference type="Google" id="ProtNLM"/>
    </source>
</evidence>
<dbReference type="EMBL" id="MCWU01000026">
    <property type="protein sequence ID" value="PMJ65465.1"/>
    <property type="molecule type" value="Genomic_DNA"/>
</dbReference>
<reference evidence="2" key="1">
    <citation type="submission" date="2016-07" db="EMBL/GenBank/DDBJ databases">
        <title>Nontailed viruses are major unrecognized killers of bacteria in the ocean.</title>
        <authorList>
            <person name="Kauffman K."/>
            <person name="Hussain F."/>
            <person name="Yang J."/>
            <person name="Arevalo P."/>
            <person name="Brown J."/>
            <person name="Cutler M."/>
            <person name="Kelly L."/>
            <person name="Polz M.F."/>
        </authorList>
    </citation>
    <scope>NUCLEOTIDE SEQUENCE [LARGE SCALE GENOMIC DNA]</scope>
    <source>
        <strain evidence="2">10N.261.55.E11</strain>
    </source>
</reference>
<evidence type="ECO:0000313" key="1">
    <source>
        <dbReference type="EMBL" id="PMJ65465.1"/>
    </source>
</evidence>
<gene>
    <name evidence="1" type="ORF">BCU17_20060</name>
</gene>
<dbReference type="GO" id="GO:0006355">
    <property type="term" value="P:regulation of DNA-templated transcription"/>
    <property type="evidence" value="ECO:0007669"/>
    <property type="project" value="InterPro"/>
</dbReference>
<sequence length="92" mass="10296">MSVTLNSISTQSLLAAKHSNEPLIPLEVVATTYLGLTVNTAKRKARINDLPFPVIRLGDSQKAPWLVDFNHLVAYVERVATESQCDWLRMQC</sequence>
<accession>A0A2N7FAS9</accession>
<protein>
    <recommendedName>
        <fullName evidence="3">Pyocin activator protein PrtN</fullName>
    </recommendedName>
</protein>
<comment type="caution">
    <text evidence="1">The sequence shown here is derived from an EMBL/GenBank/DDBJ whole genome shotgun (WGS) entry which is preliminary data.</text>
</comment>
<dbReference type="InterPro" id="IPR020518">
    <property type="entry name" value="Tscrpt_reg_PrtN"/>
</dbReference>
<name>A0A2N7FAS9_VIBSP</name>
<organism evidence="1 2">
    <name type="scientific">Vibrio splendidus</name>
    <dbReference type="NCBI Taxonomy" id="29497"/>
    <lineage>
        <taxon>Bacteria</taxon>
        <taxon>Pseudomonadati</taxon>
        <taxon>Pseudomonadota</taxon>
        <taxon>Gammaproteobacteria</taxon>
        <taxon>Vibrionales</taxon>
        <taxon>Vibrionaceae</taxon>
        <taxon>Vibrio</taxon>
    </lineage>
</organism>